<accession>A0A401P031</accession>
<evidence type="ECO:0000313" key="2">
    <source>
        <dbReference type="Proteomes" id="UP000288216"/>
    </source>
</evidence>
<organism evidence="1 2">
    <name type="scientific">Scyliorhinus torazame</name>
    <name type="common">Cloudy catshark</name>
    <name type="synonym">Catulus torazame</name>
    <dbReference type="NCBI Taxonomy" id="75743"/>
    <lineage>
        <taxon>Eukaryota</taxon>
        <taxon>Metazoa</taxon>
        <taxon>Chordata</taxon>
        <taxon>Craniata</taxon>
        <taxon>Vertebrata</taxon>
        <taxon>Chondrichthyes</taxon>
        <taxon>Elasmobranchii</taxon>
        <taxon>Galeomorphii</taxon>
        <taxon>Galeoidea</taxon>
        <taxon>Carcharhiniformes</taxon>
        <taxon>Scyliorhinidae</taxon>
        <taxon>Scyliorhinus</taxon>
    </lineage>
</organism>
<protein>
    <submittedName>
        <fullName evidence="1">Uncharacterized protein</fullName>
    </submittedName>
</protein>
<dbReference type="Proteomes" id="UP000288216">
    <property type="component" value="Unassembled WGS sequence"/>
</dbReference>
<name>A0A401P031_SCYTO</name>
<evidence type="ECO:0000313" key="1">
    <source>
        <dbReference type="EMBL" id="GCB66485.1"/>
    </source>
</evidence>
<dbReference type="AlphaFoldDB" id="A0A401P031"/>
<sequence length="87" mass="10009">MPVYATYEDTRYLIEATLLLSAGPHGCCLRHAAKCERSLRRREEASFPPLKQRECYWGLGAACIVFRGDMADHRLHMNRNQWGAVDQ</sequence>
<reference evidence="1 2" key="1">
    <citation type="journal article" date="2018" name="Nat. Ecol. Evol.">
        <title>Shark genomes provide insights into elasmobranch evolution and the origin of vertebrates.</title>
        <authorList>
            <person name="Hara Y"/>
            <person name="Yamaguchi K"/>
            <person name="Onimaru K"/>
            <person name="Kadota M"/>
            <person name="Koyanagi M"/>
            <person name="Keeley SD"/>
            <person name="Tatsumi K"/>
            <person name="Tanaka K"/>
            <person name="Motone F"/>
            <person name="Kageyama Y"/>
            <person name="Nozu R"/>
            <person name="Adachi N"/>
            <person name="Nishimura O"/>
            <person name="Nakagawa R"/>
            <person name="Tanegashima C"/>
            <person name="Kiyatake I"/>
            <person name="Matsumoto R"/>
            <person name="Murakumo K"/>
            <person name="Nishida K"/>
            <person name="Terakita A"/>
            <person name="Kuratani S"/>
            <person name="Sato K"/>
            <person name="Hyodo S Kuraku.S."/>
        </authorList>
    </citation>
    <scope>NUCLEOTIDE SEQUENCE [LARGE SCALE GENOMIC DNA]</scope>
</reference>
<dbReference type="EMBL" id="BFAA01000111">
    <property type="protein sequence ID" value="GCB66485.1"/>
    <property type="molecule type" value="Genomic_DNA"/>
</dbReference>
<keyword evidence="2" id="KW-1185">Reference proteome</keyword>
<gene>
    <name evidence="1" type="ORF">scyTo_0000604</name>
</gene>
<proteinExistence type="predicted"/>
<comment type="caution">
    <text evidence="1">The sequence shown here is derived from an EMBL/GenBank/DDBJ whole genome shotgun (WGS) entry which is preliminary data.</text>
</comment>